<name>A0ABP0LTD4_9DINO</name>
<evidence type="ECO:0000313" key="2">
    <source>
        <dbReference type="Proteomes" id="UP001642464"/>
    </source>
</evidence>
<sequence>MKRPAATQRRQGATAAGDAVAAAMEEIPRGQTRSKMEVFRKALQHLGRGDEGIDTGVRARLGFELKRLCQSRAAGWHRVVASDGAFGAEEQLSLLQKEGARPRPGESVASWAQRCDVAFVGTYRSALQRACRAGKDPGIAKWPAWSVEPIKSKAHLKESSRSMKAREPVVWVYASLAGQVSSVFNQTLQARHVCNQAERLLLSGGKLFHLEGARTCSVPAFQAPPPSRCSAKTLGWHCQSGGKRFRKKAPAKIRKSGFQKALVILFQWFVHLRRLRRAYALHCTAAIRFN</sequence>
<gene>
    <name evidence="1" type="ORF">SCF082_LOCUS24447</name>
</gene>
<accession>A0ABP0LTD4</accession>
<proteinExistence type="predicted"/>
<dbReference type="Proteomes" id="UP001642464">
    <property type="component" value="Unassembled WGS sequence"/>
</dbReference>
<dbReference type="InterPro" id="IPR036388">
    <property type="entry name" value="WH-like_DNA-bd_sf"/>
</dbReference>
<reference evidence="1 2" key="1">
    <citation type="submission" date="2024-02" db="EMBL/GenBank/DDBJ databases">
        <authorList>
            <person name="Chen Y."/>
            <person name="Shah S."/>
            <person name="Dougan E. K."/>
            <person name="Thang M."/>
            <person name="Chan C."/>
        </authorList>
    </citation>
    <scope>NUCLEOTIDE SEQUENCE [LARGE SCALE GENOMIC DNA]</scope>
</reference>
<dbReference type="Gene3D" id="1.10.10.10">
    <property type="entry name" value="Winged helix-like DNA-binding domain superfamily/Winged helix DNA-binding domain"/>
    <property type="match status" value="1"/>
</dbReference>
<comment type="caution">
    <text evidence="1">The sequence shown here is derived from an EMBL/GenBank/DDBJ whole genome shotgun (WGS) entry which is preliminary data.</text>
</comment>
<keyword evidence="2" id="KW-1185">Reference proteome</keyword>
<evidence type="ECO:0000313" key="1">
    <source>
        <dbReference type="EMBL" id="CAK9042492.1"/>
    </source>
</evidence>
<evidence type="ECO:0008006" key="3">
    <source>
        <dbReference type="Google" id="ProtNLM"/>
    </source>
</evidence>
<organism evidence="1 2">
    <name type="scientific">Durusdinium trenchii</name>
    <dbReference type="NCBI Taxonomy" id="1381693"/>
    <lineage>
        <taxon>Eukaryota</taxon>
        <taxon>Sar</taxon>
        <taxon>Alveolata</taxon>
        <taxon>Dinophyceae</taxon>
        <taxon>Suessiales</taxon>
        <taxon>Symbiodiniaceae</taxon>
        <taxon>Durusdinium</taxon>
    </lineage>
</organism>
<dbReference type="EMBL" id="CAXAMM010017991">
    <property type="protein sequence ID" value="CAK9042492.1"/>
    <property type="molecule type" value="Genomic_DNA"/>
</dbReference>
<protein>
    <recommendedName>
        <fullName evidence="3">Transposase IS701-like DDE domain-containing protein</fullName>
    </recommendedName>
</protein>